<proteinExistence type="predicted"/>
<accession>A0A8D5JRM6</accession>
<dbReference type="InterPro" id="IPR008551">
    <property type="entry name" value="TANGO2"/>
</dbReference>
<dbReference type="RefSeq" id="WP_228857237.1">
    <property type="nucleotide sequence ID" value="NZ_AP024086.1"/>
</dbReference>
<evidence type="ECO:0008006" key="3">
    <source>
        <dbReference type="Google" id="ProtNLM"/>
    </source>
</evidence>
<protein>
    <recommendedName>
        <fullName evidence="3">NRDE family protein</fullName>
    </recommendedName>
</protein>
<evidence type="ECO:0000313" key="1">
    <source>
        <dbReference type="EMBL" id="BCL61206.1"/>
    </source>
</evidence>
<dbReference type="AlphaFoldDB" id="A0A8D5JRM6"/>
<dbReference type="Proteomes" id="UP000826725">
    <property type="component" value="Chromosome"/>
</dbReference>
<gene>
    <name evidence="1" type="ORF">DGMP_18990</name>
</gene>
<dbReference type="EMBL" id="AP024086">
    <property type="protein sequence ID" value="BCL61206.1"/>
    <property type="molecule type" value="Genomic_DNA"/>
</dbReference>
<name>A0A8D5JRM6_9BACT</name>
<keyword evidence="2" id="KW-1185">Reference proteome</keyword>
<organism evidence="1 2">
    <name type="scientific">Desulfomarina profundi</name>
    <dbReference type="NCBI Taxonomy" id="2772557"/>
    <lineage>
        <taxon>Bacteria</taxon>
        <taxon>Pseudomonadati</taxon>
        <taxon>Thermodesulfobacteriota</taxon>
        <taxon>Desulfobulbia</taxon>
        <taxon>Desulfobulbales</taxon>
        <taxon>Desulfobulbaceae</taxon>
        <taxon>Desulfomarina</taxon>
    </lineage>
</organism>
<reference evidence="1" key="1">
    <citation type="submission" date="2020-09" db="EMBL/GenBank/DDBJ databases">
        <title>Desulfogranum mesoprofundum gen. nov., sp. nov., a novel mesophilic, sulfate-reducing chemolithoautotroph isolated from a deep-sea hydrothermal vent chimney in the Suiyo Seamount.</title>
        <authorList>
            <person name="Hashimoto Y."/>
            <person name="Nakagawa S."/>
        </authorList>
    </citation>
    <scope>NUCLEOTIDE SEQUENCE</scope>
    <source>
        <strain evidence="1">KT2</strain>
    </source>
</reference>
<sequence length="259" mass="29182">MCLLFLSFKLTPGYRLVLAANRDEFLHRLTAPLHYRDEEKTILAGRDMQGGGTWLGLSKRGKIAAITNFRQGGILRSDAPSRGEIIDSYLRSDDSVEVFLAELQKKGGEYNGFNLILGDVDSLFYYTNQGVDKNPVALKPGFYGLCNHFLDSPWPKLVRGKKLLRPVMVETEIIKPATIFSLLQDSWRPEDNCLPETGVGLEWERLLGSIFIDGESYGTRSSAVITVNESGEAMFCEKTYYRNKKNDDVVCFNEMLDCV</sequence>
<evidence type="ECO:0000313" key="2">
    <source>
        <dbReference type="Proteomes" id="UP000826725"/>
    </source>
</evidence>
<dbReference type="PANTHER" id="PTHR17985">
    <property type="entry name" value="SER/THR-RICH PROTEIN T10 IN DGCR REGION"/>
    <property type="match status" value="1"/>
</dbReference>
<dbReference type="Pfam" id="PF05742">
    <property type="entry name" value="TANGO2"/>
    <property type="match status" value="1"/>
</dbReference>
<dbReference type="KEGG" id="dbk:DGMP_18990"/>
<dbReference type="PANTHER" id="PTHR17985:SF8">
    <property type="entry name" value="TRANSPORT AND GOLGI ORGANIZATION PROTEIN 2 HOMOLOG"/>
    <property type="match status" value="1"/>
</dbReference>